<sequence>MATAAATSSGMPLAFQARCVNSLVGRVNGLPGGQATPDLVLARDTRVVESYKYTKKVGSYLLGRCLGSGSFAKVHEALHLPTGEKVNPCSLTTCVVVGKPRFSFADNFHSVFCLTYAIYRIRFVCFITVL</sequence>
<dbReference type="SUPFAM" id="SSF56112">
    <property type="entry name" value="Protein kinase-like (PK-like)"/>
    <property type="match status" value="1"/>
</dbReference>
<evidence type="ECO:0000313" key="2">
    <source>
        <dbReference type="EMBL" id="VEL10659.1"/>
    </source>
</evidence>
<comment type="caution">
    <text evidence="2">The sequence shown here is derived from an EMBL/GenBank/DDBJ whole genome shotgun (WGS) entry which is preliminary data.</text>
</comment>
<evidence type="ECO:0008006" key="4">
    <source>
        <dbReference type="Google" id="ProtNLM"/>
    </source>
</evidence>
<proteinExistence type="predicted"/>
<reference evidence="2" key="1">
    <citation type="submission" date="2018-11" db="EMBL/GenBank/DDBJ databases">
        <authorList>
            <consortium name="Pathogen Informatics"/>
        </authorList>
    </citation>
    <scope>NUCLEOTIDE SEQUENCE</scope>
</reference>
<accession>A0A448WFP8</accession>
<dbReference type="Proteomes" id="UP000784294">
    <property type="component" value="Unassembled WGS sequence"/>
</dbReference>
<dbReference type="InterPro" id="IPR017441">
    <property type="entry name" value="Protein_kinase_ATP_BS"/>
</dbReference>
<feature type="binding site" evidence="1">
    <location>
        <position position="99"/>
    </location>
    <ligand>
        <name>ATP</name>
        <dbReference type="ChEBI" id="CHEBI:30616"/>
    </ligand>
</feature>
<dbReference type="Gene3D" id="3.30.200.20">
    <property type="entry name" value="Phosphorylase Kinase, domain 1"/>
    <property type="match status" value="1"/>
</dbReference>
<keyword evidence="1" id="KW-0547">Nucleotide-binding</keyword>
<dbReference type="InterPro" id="IPR011009">
    <property type="entry name" value="Kinase-like_dom_sf"/>
</dbReference>
<keyword evidence="1" id="KW-0067">ATP-binding</keyword>
<keyword evidence="3" id="KW-1185">Reference proteome</keyword>
<evidence type="ECO:0000256" key="1">
    <source>
        <dbReference type="PROSITE-ProRule" id="PRU10141"/>
    </source>
</evidence>
<dbReference type="OrthoDB" id="193931at2759"/>
<protein>
    <recommendedName>
        <fullName evidence="4">Protein kinase domain-containing protein</fullName>
    </recommendedName>
</protein>
<gene>
    <name evidence="2" type="ORF">PXEA_LOCUS4099</name>
</gene>
<name>A0A448WFP8_9PLAT</name>
<dbReference type="GO" id="GO:0005524">
    <property type="term" value="F:ATP binding"/>
    <property type="evidence" value="ECO:0007669"/>
    <property type="project" value="UniProtKB-UniRule"/>
</dbReference>
<organism evidence="2 3">
    <name type="scientific">Protopolystoma xenopodis</name>
    <dbReference type="NCBI Taxonomy" id="117903"/>
    <lineage>
        <taxon>Eukaryota</taxon>
        <taxon>Metazoa</taxon>
        <taxon>Spiralia</taxon>
        <taxon>Lophotrochozoa</taxon>
        <taxon>Platyhelminthes</taxon>
        <taxon>Monogenea</taxon>
        <taxon>Polyopisthocotylea</taxon>
        <taxon>Polystomatidea</taxon>
        <taxon>Polystomatidae</taxon>
        <taxon>Protopolystoma</taxon>
    </lineage>
</organism>
<dbReference type="AlphaFoldDB" id="A0A448WFP8"/>
<evidence type="ECO:0000313" key="3">
    <source>
        <dbReference type="Proteomes" id="UP000784294"/>
    </source>
</evidence>
<dbReference type="EMBL" id="CAAALY010009625">
    <property type="protein sequence ID" value="VEL10659.1"/>
    <property type="molecule type" value="Genomic_DNA"/>
</dbReference>
<dbReference type="PROSITE" id="PS00107">
    <property type="entry name" value="PROTEIN_KINASE_ATP"/>
    <property type="match status" value="1"/>
</dbReference>